<reference evidence="1" key="2">
    <citation type="submission" date="2025-09" db="UniProtKB">
        <authorList>
            <consortium name="Ensembl"/>
        </authorList>
    </citation>
    <scope>IDENTIFICATION</scope>
</reference>
<dbReference type="Ensembl" id="ENSTMTT00000014097.1">
    <property type="protein sequence ID" value="ENSTMTP00000013625.1"/>
    <property type="gene ID" value="ENSTMTG00000009912.1"/>
</dbReference>
<sequence>MACLLGLLAPSHVGNLTSRSDLDIKFINLPKSRLQTSLFTHSDWNIIMSVVFSYKSHHRPVLLWVIGIKCDEFISAVFIQSINSDGIVQSICKKKHFHLGLKYTTISHCVLIKIFGYTVLISSA</sequence>
<keyword evidence="2" id="KW-1185">Reference proteome</keyword>
<name>A0A674IXB8_9SAUR</name>
<proteinExistence type="predicted"/>
<evidence type="ECO:0000313" key="2">
    <source>
        <dbReference type="Proteomes" id="UP000472274"/>
    </source>
</evidence>
<dbReference type="AlphaFoldDB" id="A0A674IXB8"/>
<accession>A0A674IXB8</accession>
<dbReference type="GeneTree" id="ENSGT01090000260321"/>
<organism evidence="1 2">
    <name type="scientific">Terrapene triunguis</name>
    <name type="common">Three-toed box turtle</name>
    <dbReference type="NCBI Taxonomy" id="2587831"/>
    <lineage>
        <taxon>Eukaryota</taxon>
        <taxon>Metazoa</taxon>
        <taxon>Chordata</taxon>
        <taxon>Craniata</taxon>
        <taxon>Vertebrata</taxon>
        <taxon>Euteleostomi</taxon>
        <taxon>Archelosauria</taxon>
        <taxon>Testudinata</taxon>
        <taxon>Testudines</taxon>
        <taxon>Cryptodira</taxon>
        <taxon>Durocryptodira</taxon>
        <taxon>Testudinoidea</taxon>
        <taxon>Emydidae</taxon>
        <taxon>Terrapene</taxon>
    </lineage>
</organism>
<dbReference type="InParanoid" id="A0A674IXB8"/>
<dbReference type="Proteomes" id="UP000472274">
    <property type="component" value="Unplaced"/>
</dbReference>
<evidence type="ECO:0000313" key="1">
    <source>
        <dbReference type="Ensembl" id="ENSTMTP00000013625.1"/>
    </source>
</evidence>
<reference evidence="1" key="1">
    <citation type="submission" date="2025-08" db="UniProtKB">
        <authorList>
            <consortium name="Ensembl"/>
        </authorList>
    </citation>
    <scope>IDENTIFICATION</scope>
</reference>
<protein>
    <submittedName>
        <fullName evidence="1">Uncharacterized protein</fullName>
    </submittedName>
</protein>